<reference evidence="8" key="1">
    <citation type="submission" date="2021-01" db="EMBL/GenBank/DDBJ databases">
        <title>Whole genome shotgun sequence of Sinosporangium siamense NBRC 109515.</title>
        <authorList>
            <person name="Komaki H."/>
            <person name="Tamura T."/>
        </authorList>
    </citation>
    <scope>NUCLEOTIDE SEQUENCE</scope>
    <source>
        <strain evidence="8">NBRC 109515</strain>
    </source>
</reference>
<evidence type="ECO:0000259" key="6">
    <source>
        <dbReference type="PROSITE" id="PS50043"/>
    </source>
</evidence>
<dbReference type="InterPro" id="IPR058245">
    <property type="entry name" value="NreC/VraR/RcsB-like_REC"/>
</dbReference>
<dbReference type="InterPro" id="IPR016032">
    <property type="entry name" value="Sig_transdc_resp-reg_C-effctor"/>
</dbReference>
<dbReference type="SMART" id="SM00421">
    <property type="entry name" value="HTH_LUXR"/>
    <property type="match status" value="1"/>
</dbReference>
<dbReference type="InterPro" id="IPR011006">
    <property type="entry name" value="CheY-like_superfamily"/>
</dbReference>
<evidence type="ECO:0000313" key="8">
    <source>
        <dbReference type="EMBL" id="GII92478.1"/>
    </source>
</evidence>
<dbReference type="PANTHER" id="PTHR43214">
    <property type="entry name" value="TWO-COMPONENT RESPONSE REGULATOR"/>
    <property type="match status" value="1"/>
</dbReference>
<dbReference type="Pfam" id="PF00196">
    <property type="entry name" value="GerE"/>
    <property type="match status" value="1"/>
</dbReference>
<sequence length="212" mass="22570">MSEPFSVAIADDHPAFLEGLKLVVSNSPGMRLVGMATTSAGIVALATELRPQVVVMDIRMPDFSGIEATAQIVESCCATRVMILSSFDREEYVVSAIRSGASGYLLKTSPLPELVQAIMAVAAGQLIFGTGIAAQVAGHFRRPGPAVQFPRLTNREREILALVAAGFRNGEIARQLEIKPKTVQNHLSNIFAELGVADRAEAIELAREAGLA</sequence>
<dbReference type="PRINTS" id="PR00038">
    <property type="entry name" value="HTHLUXR"/>
</dbReference>
<dbReference type="AlphaFoldDB" id="A0A919V6G8"/>
<dbReference type="PROSITE" id="PS50110">
    <property type="entry name" value="RESPONSE_REGULATORY"/>
    <property type="match status" value="1"/>
</dbReference>
<dbReference type="Pfam" id="PF00072">
    <property type="entry name" value="Response_reg"/>
    <property type="match status" value="1"/>
</dbReference>
<proteinExistence type="predicted"/>
<keyword evidence="9" id="KW-1185">Reference proteome</keyword>
<dbReference type="SMART" id="SM00448">
    <property type="entry name" value="REC"/>
    <property type="match status" value="1"/>
</dbReference>
<dbReference type="SUPFAM" id="SSF46894">
    <property type="entry name" value="C-terminal effector domain of the bipartite response regulators"/>
    <property type="match status" value="1"/>
</dbReference>
<comment type="caution">
    <text evidence="8">The sequence shown here is derived from an EMBL/GenBank/DDBJ whole genome shotgun (WGS) entry which is preliminary data.</text>
</comment>
<dbReference type="Proteomes" id="UP000606172">
    <property type="component" value="Unassembled WGS sequence"/>
</dbReference>
<evidence type="ECO:0000256" key="5">
    <source>
        <dbReference type="PROSITE-ProRule" id="PRU00169"/>
    </source>
</evidence>
<keyword evidence="4" id="KW-0804">Transcription</keyword>
<gene>
    <name evidence="8" type="ORF">Ssi02_27090</name>
</gene>
<evidence type="ECO:0000259" key="7">
    <source>
        <dbReference type="PROSITE" id="PS50110"/>
    </source>
</evidence>
<dbReference type="Gene3D" id="3.40.50.2300">
    <property type="match status" value="1"/>
</dbReference>
<dbReference type="SUPFAM" id="SSF52172">
    <property type="entry name" value="CheY-like"/>
    <property type="match status" value="1"/>
</dbReference>
<dbReference type="RefSeq" id="WP_204025361.1">
    <property type="nucleotide sequence ID" value="NZ_BOOW01000017.1"/>
</dbReference>
<organism evidence="8 9">
    <name type="scientific">Sinosporangium siamense</name>
    <dbReference type="NCBI Taxonomy" id="1367973"/>
    <lineage>
        <taxon>Bacteria</taxon>
        <taxon>Bacillati</taxon>
        <taxon>Actinomycetota</taxon>
        <taxon>Actinomycetes</taxon>
        <taxon>Streptosporangiales</taxon>
        <taxon>Streptosporangiaceae</taxon>
        <taxon>Sinosporangium</taxon>
    </lineage>
</organism>
<keyword evidence="1 5" id="KW-0597">Phosphoprotein</keyword>
<protein>
    <submittedName>
        <fullName evidence="8">DNA-binding response regulator</fullName>
    </submittedName>
</protein>
<dbReference type="CDD" id="cd06170">
    <property type="entry name" value="LuxR_C_like"/>
    <property type="match status" value="1"/>
</dbReference>
<evidence type="ECO:0000256" key="3">
    <source>
        <dbReference type="ARBA" id="ARBA00023125"/>
    </source>
</evidence>
<dbReference type="GO" id="GO:0006355">
    <property type="term" value="P:regulation of DNA-templated transcription"/>
    <property type="evidence" value="ECO:0007669"/>
    <property type="project" value="InterPro"/>
</dbReference>
<evidence type="ECO:0000256" key="2">
    <source>
        <dbReference type="ARBA" id="ARBA00023015"/>
    </source>
</evidence>
<dbReference type="PANTHER" id="PTHR43214:SF24">
    <property type="entry name" value="TRANSCRIPTIONAL REGULATORY PROTEIN NARL-RELATED"/>
    <property type="match status" value="1"/>
</dbReference>
<accession>A0A919V6G8</accession>
<dbReference type="GO" id="GO:0000160">
    <property type="term" value="P:phosphorelay signal transduction system"/>
    <property type="evidence" value="ECO:0007669"/>
    <property type="project" value="InterPro"/>
</dbReference>
<keyword evidence="2" id="KW-0805">Transcription regulation</keyword>
<dbReference type="PROSITE" id="PS50043">
    <property type="entry name" value="HTH_LUXR_2"/>
    <property type="match status" value="1"/>
</dbReference>
<evidence type="ECO:0000256" key="1">
    <source>
        <dbReference type="ARBA" id="ARBA00022553"/>
    </source>
</evidence>
<feature type="modified residue" description="4-aspartylphosphate" evidence="5">
    <location>
        <position position="57"/>
    </location>
</feature>
<dbReference type="GO" id="GO:0003677">
    <property type="term" value="F:DNA binding"/>
    <property type="evidence" value="ECO:0007669"/>
    <property type="project" value="UniProtKB-KW"/>
</dbReference>
<name>A0A919V6G8_9ACTN</name>
<dbReference type="InterPro" id="IPR039420">
    <property type="entry name" value="WalR-like"/>
</dbReference>
<dbReference type="EMBL" id="BOOW01000017">
    <property type="protein sequence ID" value="GII92478.1"/>
    <property type="molecule type" value="Genomic_DNA"/>
</dbReference>
<evidence type="ECO:0000256" key="4">
    <source>
        <dbReference type="ARBA" id="ARBA00023163"/>
    </source>
</evidence>
<feature type="domain" description="Response regulatory" evidence="7">
    <location>
        <begin position="6"/>
        <end position="122"/>
    </location>
</feature>
<dbReference type="InterPro" id="IPR001789">
    <property type="entry name" value="Sig_transdc_resp-reg_receiver"/>
</dbReference>
<dbReference type="InterPro" id="IPR000792">
    <property type="entry name" value="Tscrpt_reg_LuxR_C"/>
</dbReference>
<feature type="domain" description="HTH luxR-type" evidence="6">
    <location>
        <begin position="145"/>
        <end position="210"/>
    </location>
</feature>
<keyword evidence="3 8" id="KW-0238">DNA-binding</keyword>
<evidence type="ECO:0000313" key="9">
    <source>
        <dbReference type="Proteomes" id="UP000606172"/>
    </source>
</evidence>
<dbReference type="CDD" id="cd17535">
    <property type="entry name" value="REC_NarL-like"/>
    <property type="match status" value="1"/>
</dbReference>